<protein>
    <submittedName>
        <fullName evidence="3">Methyltransferase domain-containing protein</fullName>
    </submittedName>
</protein>
<dbReference type="RefSeq" id="WP_091839430.1">
    <property type="nucleotide sequence ID" value="NZ_FPAA01000016.1"/>
</dbReference>
<keyword evidence="3" id="KW-0489">Methyltransferase</keyword>
<dbReference type="InterPro" id="IPR041698">
    <property type="entry name" value="Methyltransf_25"/>
</dbReference>
<keyword evidence="1 3" id="KW-0808">Transferase</keyword>
<gene>
    <name evidence="3" type="ORF">SAMN05444972_11612</name>
</gene>
<dbReference type="Proteomes" id="UP000198660">
    <property type="component" value="Unassembled WGS sequence"/>
</dbReference>
<dbReference type="OrthoDB" id="9804312at2"/>
<evidence type="ECO:0000313" key="4">
    <source>
        <dbReference type="Proteomes" id="UP000198660"/>
    </source>
</evidence>
<dbReference type="GO" id="GO:0032259">
    <property type="term" value="P:methylation"/>
    <property type="evidence" value="ECO:0007669"/>
    <property type="project" value="UniProtKB-KW"/>
</dbReference>
<organism evidence="3 4">
    <name type="scientific">Marininema halotolerans</name>
    <dbReference type="NCBI Taxonomy" id="1155944"/>
    <lineage>
        <taxon>Bacteria</taxon>
        <taxon>Bacillati</taxon>
        <taxon>Bacillota</taxon>
        <taxon>Bacilli</taxon>
        <taxon>Bacillales</taxon>
        <taxon>Thermoactinomycetaceae</taxon>
        <taxon>Marininema</taxon>
    </lineage>
</organism>
<dbReference type="Gene3D" id="3.40.50.150">
    <property type="entry name" value="Vaccinia Virus protein VP39"/>
    <property type="match status" value="1"/>
</dbReference>
<accession>A0A1I6UEV7</accession>
<feature type="domain" description="Methyltransferase" evidence="2">
    <location>
        <begin position="37"/>
        <end position="134"/>
    </location>
</feature>
<dbReference type="AlphaFoldDB" id="A0A1I6UEV7"/>
<keyword evidence="4" id="KW-1185">Reference proteome</keyword>
<sequence>MVHSMYQFPEYYDWTSDGLHGDENYYRSLAQACQGPVLELGSGTGRITLSIAQLGIKITGVDSEPLMVQAARKKGENVGLSDQCQWIEENMTTFELGEKFPLIIIPYRSFLHLTTERDQRAALDRIHQHLTDEGLLAFNIFVPHPEQLVEEDERFVSRGSYPIPGSKDIVEVTDFTRFSHFFQRGDIWRYYERLDETGRSLERIRTNFSLRYIYPVELGYLLHTAGFEITARWGGFQHEPFGPRSQELVVEARKLRDKG</sequence>
<dbReference type="InterPro" id="IPR029063">
    <property type="entry name" value="SAM-dependent_MTases_sf"/>
</dbReference>
<dbReference type="SUPFAM" id="SSF53335">
    <property type="entry name" value="S-adenosyl-L-methionine-dependent methyltransferases"/>
    <property type="match status" value="1"/>
</dbReference>
<reference evidence="4" key="1">
    <citation type="submission" date="2016-10" db="EMBL/GenBank/DDBJ databases">
        <authorList>
            <person name="Varghese N."/>
            <person name="Submissions S."/>
        </authorList>
    </citation>
    <scope>NUCLEOTIDE SEQUENCE [LARGE SCALE GENOMIC DNA]</scope>
    <source>
        <strain evidence="4">DSM 45789</strain>
    </source>
</reference>
<dbReference type="Pfam" id="PF13649">
    <property type="entry name" value="Methyltransf_25"/>
    <property type="match status" value="1"/>
</dbReference>
<dbReference type="PANTHER" id="PTHR43861">
    <property type="entry name" value="TRANS-ACONITATE 2-METHYLTRANSFERASE-RELATED"/>
    <property type="match status" value="1"/>
</dbReference>
<name>A0A1I6UEV7_9BACL</name>
<proteinExistence type="predicted"/>
<dbReference type="CDD" id="cd02440">
    <property type="entry name" value="AdoMet_MTases"/>
    <property type="match status" value="1"/>
</dbReference>
<dbReference type="GO" id="GO:0008168">
    <property type="term" value="F:methyltransferase activity"/>
    <property type="evidence" value="ECO:0007669"/>
    <property type="project" value="UniProtKB-KW"/>
</dbReference>
<evidence type="ECO:0000313" key="3">
    <source>
        <dbReference type="EMBL" id="SFS99965.1"/>
    </source>
</evidence>
<evidence type="ECO:0000256" key="1">
    <source>
        <dbReference type="ARBA" id="ARBA00022679"/>
    </source>
</evidence>
<evidence type="ECO:0000259" key="2">
    <source>
        <dbReference type="Pfam" id="PF13649"/>
    </source>
</evidence>
<dbReference type="EMBL" id="FPAA01000016">
    <property type="protein sequence ID" value="SFS99965.1"/>
    <property type="molecule type" value="Genomic_DNA"/>
</dbReference>